<comment type="caution">
    <text evidence="1">The sequence shown here is derived from an EMBL/GenBank/DDBJ whole genome shotgun (WGS) entry which is preliminary data.</text>
</comment>
<dbReference type="RefSeq" id="WP_345213100.1">
    <property type="nucleotide sequence ID" value="NZ_BAABFT010000014.1"/>
</dbReference>
<evidence type="ECO:0000313" key="1">
    <source>
        <dbReference type="EMBL" id="GAA4334271.1"/>
    </source>
</evidence>
<keyword evidence="2" id="KW-1185">Reference proteome</keyword>
<reference evidence="2" key="1">
    <citation type="journal article" date="2019" name="Int. J. Syst. Evol. Microbiol.">
        <title>The Global Catalogue of Microorganisms (GCM) 10K type strain sequencing project: providing services to taxonomists for standard genome sequencing and annotation.</title>
        <authorList>
            <consortium name="The Broad Institute Genomics Platform"/>
            <consortium name="The Broad Institute Genome Sequencing Center for Infectious Disease"/>
            <person name="Wu L."/>
            <person name="Ma J."/>
        </authorList>
    </citation>
    <scope>NUCLEOTIDE SEQUENCE [LARGE SCALE GENOMIC DNA]</scope>
    <source>
        <strain evidence="2">JCM 17705</strain>
    </source>
</reference>
<dbReference type="EMBL" id="BAABFT010000014">
    <property type="protein sequence ID" value="GAA4334271.1"/>
    <property type="molecule type" value="Genomic_DNA"/>
</dbReference>
<evidence type="ECO:0000313" key="2">
    <source>
        <dbReference type="Proteomes" id="UP001500582"/>
    </source>
</evidence>
<accession>A0ABP8H4I2</accession>
<gene>
    <name evidence="1" type="ORF">GCM10023149_41550</name>
</gene>
<dbReference type="Proteomes" id="UP001500582">
    <property type="component" value="Unassembled WGS sequence"/>
</dbReference>
<name>A0ABP8H4I2_9SPHI</name>
<organism evidence="1 2">
    <name type="scientific">Mucilaginibacter gynuensis</name>
    <dbReference type="NCBI Taxonomy" id="1302236"/>
    <lineage>
        <taxon>Bacteria</taxon>
        <taxon>Pseudomonadati</taxon>
        <taxon>Bacteroidota</taxon>
        <taxon>Sphingobacteriia</taxon>
        <taxon>Sphingobacteriales</taxon>
        <taxon>Sphingobacteriaceae</taxon>
        <taxon>Mucilaginibacter</taxon>
    </lineage>
</organism>
<sequence>MFALLLGVSYQFEQKQNDIKGTTIQAKQATSLFYKGISLFKTVAGVTKENVW</sequence>
<protein>
    <submittedName>
        <fullName evidence="1">Uncharacterized protein</fullName>
    </submittedName>
</protein>
<proteinExistence type="predicted"/>